<gene>
    <name evidence="6" type="ORF">MLAUSG7_1173</name>
</gene>
<name>A0A8D6T0L3_9EURY</name>
<evidence type="ECO:0000256" key="4">
    <source>
        <dbReference type="ARBA" id="ARBA00023136"/>
    </source>
</evidence>
<dbReference type="KEGG" id="mesg:MLAUSG7_1173"/>
<evidence type="ECO:0000313" key="7">
    <source>
        <dbReference type="Proteomes" id="UP000679213"/>
    </source>
</evidence>
<feature type="transmembrane region" description="Helical" evidence="5">
    <location>
        <begin position="39"/>
        <end position="58"/>
    </location>
</feature>
<accession>A0A8D6T0L3</accession>
<dbReference type="AlphaFoldDB" id="A0A8D6T0L3"/>
<dbReference type="GO" id="GO:0016020">
    <property type="term" value="C:membrane"/>
    <property type="evidence" value="ECO:0007669"/>
    <property type="project" value="UniProtKB-SubCell"/>
</dbReference>
<keyword evidence="4 5" id="KW-0472">Membrane</keyword>
<protein>
    <submittedName>
        <fullName evidence="6">Zinc/iron permease</fullName>
    </submittedName>
</protein>
<evidence type="ECO:0000313" key="6">
    <source>
        <dbReference type="EMBL" id="CAB3289336.1"/>
    </source>
</evidence>
<dbReference type="InterPro" id="IPR003689">
    <property type="entry name" value="ZIP"/>
</dbReference>
<keyword evidence="7" id="KW-1185">Reference proteome</keyword>
<feature type="transmembrane region" description="Helical" evidence="5">
    <location>
        <begin position="218"/>
        <end position="235"/>
    </location>
</feature>
<comment type="subcellular location">
    <subcellularLocation>
        <location evidence="1">Membrane</location>
        <topology evidence="1">Multi-pass membrane protein</topology>
    </subcellularLocation>
</comment>
<evidence type="ECO:0000256" key="5">
    <source>
        <dbReference type="SAM" id="Phobius"/>
    </source>
</evidence>
<dbReference type="GO" id="GO:0046873">
    <property type="term" value="F:metal ion transmembrane transporter activity"/>
    <property type="evidence" value="ECO:0007669"/>
    <property type="project" value="InterPro"/>
</dbReference>
<sequence>MSNIEIPIIVAVLSFIIMCLGEILAYYSVSLKYKYEIEAISFGFILGVATLVLIPKAVFKGFEIFVVLGMGLVYIIEKYLSYCPLSKKYCLECNEIEEFKIKFLYPTSFFIHTFIDGVIISISYISNIGLPLYFAILMHKLPAGFVLMTPLKAVYKNPLITGVIVSLGTVIGTIVGLILLNNLSQISLKSLLVVSGGVFLGTFLTISPHIYEHKKEKSFLYILLGYIFVTLITLFKV</sequence>
<proteinExistence type="predicted"/>
<evidence type="ECO:0000256" key="2">
    <source>
        <dbReference type="ARBA" id="ARBA00022692"/>
    </source>
</evidence>
<keyword evidence="2 5" id="KW-0812">Transmembrane</keyword>
<feature type="transmembrane region" description="Helical" evidence="5">
    <location>
        <begin position="6"/>
        <end position="27"/>
    </location>
</feature>
<feature type="transmembrane region" description="Helical" evidence="5">
    <location>
        <begin position="159"/>
        <end position="180"/>
    </location>
</feature>
<evidence type="ECO:0000256" key="1">
    <source>
        <dbReference type="ARBA" id="ARBA00004141"/>
    </source>
</evidence>
<dbReference type="Proteomes" id="UP000679213">
    <property type="component" value="Chromosome I"/>
</dbReference>
<dbReference type="RefSeq" id="WP_214399523.1">
    <property type="nucleotide sequence ID" value="NZ_LR792632.1"/>
</dbReference>
<dbReference type="GeneID" id="65883970"/>
<evidence type="ECO:0000256" key="3">
    <source>
        <dbReference type="ARBA" id="ARBA00022989"/>
    </source>
</evidence>
<feature type="transmembrane region" description="Helical" evidence="5">
    <location>
        <begin position="64"/>
        <end position="82"/>
    </location>
</feature>
<feature type="transmembrane region" description="Helical" evidence="5">
    <location>
        <begin position="186"/>
        <end position="206"/>
    </location>
</feature>
<organism evidence="6 7">
    <name type="scientific">Methanocaldococcus lauensis</name>
    <dbReference type="NCBI Taxonomy" id="2546128"/>
    <lineage>
        <taxon>Archaea</taxon>
        <taxon>Methanobacteriati</taxon>
        <taxon>Methanobacteriota</taxon>
        <taxon>Methanomada group</taxon>
        <taxon>Methanococci</taxon>
        <taxon>Methanococcales</taxon>
        <taxon>Methanocaldococcaceae</taxon>
        <taxon>Methanocaldococcus</taxon>
    </lineage>
</organism>
<keyword evidence="3 5" id="KW-1133">Transmembrane helix</keyword>
<reference evidence="6 7" key="1">
    <citation type="submission" date="2020-04" db="EMBL/GenBank/DDBJ databases">
        <authorList>
            <consortium name="Genoscope - CEA"/>
            <person name="William W."/>
        </authorList>
    </citation>
    <scope>NUCLEOTIDE SEQUENCE [LARGE SCALE GENOMIC DNA]</scope>
    <source>
        <strain evidence="6 7">SG7</strain>
    </source>
</reference>
<dbReference type="EMBL" id="LR792632">
    <property type="protein sequence ID" value="CAB3289336.1"/>
    <property type="molecule type" value="Genomic_DNA"/>
</dbReference>
<dbReference type="Pfam" id="PF02535">
    <property type="entry name" value="Zip"/>
    <property type="match status" value="1"/>
</dbReference>